<dbReference type="EMBL" id="JAACJS010000015">
    <property type="protein sequence ID" value="NCI51719.1"/>
    <property type="molecule type" value="Genomic_DNA"/>
</dbReference>
<keyword evidence="1" id="KW-0732">Signal</keyword>
<comment type="caution">
    <text evidence="2">The sequence shown here is derived from an EMBL/GenBank/DDBJ whole genome shotgun (WGS) entry which is preliminary data.</text>
</comment>
<organism evidence="2 3">
    <name type="scientific">Sediminibacterium roseum</name>
    <dbReference type="NCBI Taxonomy" id="1978412"/>
    <lineage>
        <taxon>Bacteria</taxon>
        <taxon>Pseudomonadati</taxon>
        <taxon>Bacteroidota</taxon>
        <taxon>Chitinophagia</taxon>
        <taxon>Chitinophagales</taxon>
        <taxon>Chitinophagaceae</taxon>
        <taxon>Sediminibacterium</taxon>
    </lineage>
</organism>
<accession>A0ABW9ZX37</accession>
<evidence type="ECO:0000313" key="3">
    <source>
        <dbReference type="Proteomes" id="UP000753802"/>
    </source>
</evidence>
<proteinExistence type="predicted"/>
<evidence type="ECO:0008006" key="4">
    <source>
        <dbReference type="Google" id="ProtNLM"/>
    </source>
</evidence>
<feature type="signal peptide" evidence="1">
    <location>
        <begin position="1"/>
        <end position="19"/>
    </location>
</feature>
<protein>
    <recommendedName>
        <fullName evidence="4">DUF4412 domain-containing protein</fullName>
    </recommendedName>
</protein>
<dbReference type="Proteomes" id="UP000753802">
    <property type="component" value="Unassembled WGS sequence"/>
</dbReference>
<dbReference type="Gene3D" id="2.50.20.10">
    <property type="entry name" value="Lipoprotein localisation LolA/LolB/LppX"/>
    <property type="match status" value="1"/>
</dbReference>
<feature type="chain" id="PRO_5046796055" description="DUF4412 domain-containing protein" evidence="1">
    <location>
        <begin position="20"/>
        <end position="287"/>
    </location>
</feature>
<gene>
    <name evidence="2" type="ORF">GWC95_17475</name>
</gene>
<name>A0ABW9ZX37_9BACT</name>
<evidence type="ECO:0000313" key="2">
    <source>
        <dbReference type="EMBL" id="NCI51719.1"/>
    </source>
</evidence>
<evidence type="ECO:0000256" key="1">
    <source>
        <dbReference type="SAM" id="SignalP"/>
    </source>
</evidence>
<reference evidence="2 3" key="1">
    <citation type="submission" date="2020-01" db="EMBL/GenBank/DDBJ databases">
        <title>Genome analysis.</title>
        <authorList>
            <person name="Wu S."/>
            <person name="Wang G."/>
        </authorList>
    </citation>
    <scope>NUCLEOTIDE SEQUENCE [LARGE SCALE GENOMIC DNA]</scope>
    <source>
        <strain evidence="2 3">SYL130</strain>
    </source>
</reference>
<dbReference type="RefSeq" id="WP_161819991.1">
    <property type="nucleotide sequence ID" value="NZ_JAACJS010000015.1"/>
</dbReference>
<sequence>MKKIFAGLFLVLSSFAAQSQTVDEIISKYEAAAGGREKLEGVKQLEVISNVRIGMMGQNIDLPLTLVREKGKLFRRQVSGIMGMGDSFTMITDTSGNLYIPGMRNFGGPGGGGFGGGGGRDGRGGGGENGAQLTRMTPEEVAAQQYELDCAGAFPELVNYAAKGHKAELAGTEKISKVPCYKIKMTLKTGQVVTYYIDTNTFLVKQMETSGDMAANLTGFRSLMQAFGSNVPKNTKATVLVKEYGDFKEIKFPRKLVLSYGPIESEVENTNIQINEGLEEKWYHPKP</sequence>
<keyword evidence="3" id="KW-1185">Reference proteome</keyword>